<gene>
    <name evidence="2" type="ORF">PPTG_08916</name>
</gene>
<accession>W2QJ36</accession>
<protein>
    <recommendedName>
        <fullName evidence="1">Exodeoxyribonuclease X-like C-terminal domain-containing protein</fullName>
    </recommendedName>
</protein>
<proteinExistence type="predicted"/>
<dbReference type="OMA" id="RYMDYSA"/>
<sequence length="651" mass="70684">MTDTQLADQFLYQSSLKSDPAVKVSSRKRVPYVIDLNQGSYANGIITIDATAQLNGAEGFACLRDAYVVIPYKVSMKNTHASTDLAAAANRLSVGLKCGVWNVIDGMSLELNGKSVISMSEYKLFANNLRAQAETSLDYVNKHGAEDFLFPDSSGSLVFSSATTSLYGDGYSATASDITPALGTAATGAGVLPANDGFVKRLLSNPPVAGGQNTNGWPTIASGAANTISNQFGRGAFVPGTATHGTIADTWNYMLKIKLVDLHPIFKELDLMANPQIKLRFRVNQGSSVIALATSKSMTLSSTTLVSGQSCPIMVAASAGSAPNSGVFGTSAAGQISVAWGAITNSLEPTIDSTYFPFTTTRLYVPFVDLENPQALISKPNKTVRYMDYSAQWFYQRAGTGVSSTQLNTAFDLQLSASLKNAKVVALLPFAETSSGNFNTASIQQFQSCFDSAPWTVQPGSSIRNFNVRIGSQQVFDISYDYDFMDFCNEFSKLASINGDQTKELSNGLIDYQTWQQTNRVLVADVSRLTEKDVPQSIQVMGTNASTQGTNIYFLGHKAKTITEVYNCDPGYCRWLLNQKILIDSNPAISEFLKSKFVNDDGSFLMTWGKYKGKTILQIQRIDSNYIQWLKKNEFVNEKMPQLKSALGELV</sequence>
<dbReference type="OrthoDB" id="112115at2759"/>
<evidence type="ECO:0000259" key="1">
    <source>
        <dbReference type="Pfam" id="PF20600"/>
    </source>
</evidence>
<dbReference type="AlphaFoldDB" id="W2QJ36"/>
<dbReference type="Proteomes" id="UP000018817">
    <property type="component" value="Unassembled WGS sequence"/>
</dbReference>
<reference evidence="2 3" key="2">
    <citation type="submission" date="2013-11" db="EMBL/GenBank/DDBJ databases">
        <title>The Genome Sequence of Phytophthora parasitica INRA-310.</title>
        <authorList>
            <consortium name="The Broad Institute Genomics Platform"/>
            <person name="Russ C."/>
            <person name="Tyler B."/>
            <person name="Panabieres F."/>
            <person name="Shan W."/>
            <person name="Tripathy S."/>
            <person name="Grunwald N."/>
            <person name="Machado M."/>
            <person name="Johnson C.S."/>
            <person name="Arredondo F."/>
            <person name="Hong C."/>
            <person name="Coffey M."/>
            <person name="Young S.K."/>
            <person name="Zeng Q."/>
            <person name="Gargeya S."/>
            <person name="Fitzgerald M."/>
            <person name="Abouelleil A."/>
            <person name="Alvarado L."/>
            <person name="Chapman S.B."/>
            <person name="Gainer-Dewar J."/>
            <person name="Goldberg J."/>
            <person name="Griggs A."/>
            <person name="Gujja S."/>
            <person name="Hansen M."/>
            <person name="Howarth C."/>
            <person name="Imamovic A."/>
            <person name="Ireland A."/>
            <person name="Larimer J."/>
            <person name="McCowan C."/>
            <person name="Murphy C."/>
            <person name="Pearson M."/>
            <person name="Poon T.W."/>
            <person name="Priest M."/>
            <person name="Roberts A."/>
            <person name="Saif S."/>
            <person name="Shea T."/>
            <person name="Sykes S."/>
            <person name="Wortman J."/>
            <person name="Nusbaum C."/>
            <person name="Birren B."/>
        </authorList>
    </citation>
    <scope>NUCLEOTIDE SEQUENCE [LARGE SCALE GENOMIC DNA]</scope>
    <source>
        <strain evidence="2 3">INRA-310</strain>
    </source>
</reference>
<evidence type="ECO:0000313" key="2">
    <source>
        <dbReference type="EMBL" id="ETN12901.1"/>
    </source>
</evidence>
<dbReference type="InterPro" id="IPR046768">
    <property type="entry name" value="ExoX-like_C"/>
</dbReference>
<organism evidence="2 3">
    <name type="scientific">Phytophthora nicotianae (strain INRA-310)</name>
    <name type="common">Phytophthora parasitica</name>
    <dbReference type="NCBI Taxonomy" id="761204"/>
    <lineage>
        <taxon>Eukaryota</taxon>
        <taxon>Sar</taxon>
        <taxon>Stramenopiles</taxon>
        <taxon>Oomycota</taxon>
        <taxon>Peronosporomycetes</taxon>
        <taxon>Peronosporales</taxon>
        <taxon>Peronosporaceae</taxon>
        <taxon>Phytophthora</taxon>
    </lineage>
</organism>
<reference evidence="3" key="1">
    <citation type="submission" date="2011-12" db="EMBL/GenBank/DDBJ databases">
        <authorList>
            <consortium name="The Broad Institute Genome Sequencing Platform"/>
            <person name="Russ C."/>
            <person name="Tyler B."/>
            <person name="Panabieres F."/>
            <person name="Shan W."/>
            <person name="Tripathy S."/>
            <person name="Grunwald N."/>
            <person name="Machado M."/>
            <person name="Young S.K."/>
            <person name="Zeng Q."/>
            <person name="Gargeya S."/>
            <person name="Fitzgerald M."/>
            <person name="Haas B."/>
            <person name="Abouelleil A."/>
            <person name="Alvarado L."/>
            <person name="Arachchi H.M."/>
            <person name="Berlin A."/>
            <person name="Chapman S.B."/>
            <person name="Gearin G."/>
            <person name="Goldberg J."/>
            <person name="Griggs A."/>
            <person name="Gujja S."/>
            <person name="Hansen M."/>
            <person name="Heiman D."/>
            <person name="Howarth C."/>
            <person name="Larimer J."/>
            <person name="Lui A."/>
            <person name="MacDonald P.J.P."/>
            <person name="McCowen C."/>
            <person name="Montmayeur A."/>
            <person name="Murphy C."/>
            <person name="Neiman D."/>
            <person name="Pearson M."/>
            <person name="Priest M."/>
            <person name="Roberts A."/>
            <person name="Saif S."/>
            <person name="Shea T."/>
            <person name="Sisk P."/>
            <person name="Stolte C."/>
            <person name="Sykes S."/>
            <person name="Wortman J."/>
            <person name="Nusbaum C."/>
            <person name="Birren B."/>
        </authorList>
    </citation>
    <scope>NUCLEOTIDE SEQUENCE [LARGE SCALE GENOMIC DNA]</scope>
    <source>
        <strain evidence="3">INRA-310</strain>
    </source>
</reference>
<dbReference type="Pfam" id="PF20600">
    <property type="entry name" value="ExoX-like_C"/>
    <property type="match status" value="1"/>
</dbReference>
<name>W2QJ36_PHYN3</name>
<dbReference type="RefSeq" id="XP_008901912.1">
    <property type="nucleotide sequence ID" value="XM_008903664.1"/>
</dbReference>
<evidence type="ECO:0000313" key="3">
    <source>
        <dbReference type="Proteomes" id="UP000018817"/>
    </source>
</evidence>
<feature type="domain" description="Exodeoxyribonuclease X-like C-terminal" evidence="1">
    <location>
        <begin position="607"/>
        <end position="634"/>
    </location>
</feature>
<dbReference type="EMBL" id="KI669576">
    <property type="protein sequence ID" value="ETN12901.1"/>
    <property type="molecule type" value="Genomic_DNA"/>
</dbReference>
<dbReference type="GeneID" id="20178674"/>
<dbReference type="VEuPathDB" id="FungiDB:PPTG_08916"/>